<dbReference type="Proteomes" id="UP001497644">
    <property type="component" value="Chromosome 10"/>
</dbReference>
<accession>A0AAV2N3T1</accession>
<keyword evidence="1" id="KW-0812">Transmembrane</keyword>
<sequence>MLDPSASSASSSFLIIWDSCICSSLLSNRLLCWCVTDFSLAVTFCNLFGILLRLASPSMLSMSYPFRSLVSSLFLCSVCFMRLLCWKGILAHPF</sequence>
<name>A0AAV2N3T1_9HYME</name>
<evidence type="ECO:0000313" key="2">
    <source>
        <dbReference type="EMBL" id="CAL1674559.1"/>
    </source>
</evidence>
<dbReference type="EMBL" id="OZ034833">
    <property type="protein sequence ID" value="CAL1674559.1"/>
    <property type="molecule type" value="Genomic_DNA"/>
</dbReference>
<dbReference type="AlphaFoldDB" id="A0AAV2N3T1"/>
<evidence type="ECO:0000256" key="1">
    <source>
        <dbReference type="SAM" id="Phobius"/>
    </source>
</evidence>
<keyword evidence="3" id="KW-1185">Reference proteome</keyword>
<protein>
    <submittedName>
        <fullName evidence="2">Uncharacterized protein</fullName>
    </submittedName>
</protein>
<feature type="transmembrane region" description="Helical" evidence="1">
    <location>
        <begin position="30"/>
        <end position="52"/>
    </location>
</feature>
<keyword evidence="1" id="KW-0472">Membrane</keyword>
<gene>
    <name evidence="2" type="ORF">LPLAT_LOCUS1146</name>
</gene>
<reference evidence="2" key="1">
    <citation type="submission" date="2024-04" db="EMBL/GenBank/DDBJ databases">
        <authorList>
            <consortium name="Molecular Ecology Group"/>
        </authorList>
    </citation>
    <scope>NUCLEOTIDE SEQUENCE</scope>
</reference>
<evidence type="ECO:0000313" key="3">
    <source>
        <dbReference type="Proteomes" id="UP001497644"/>
    </source>
</evidence>
<proteinExistence type="predicted"/>
<organism evidence="2 3">
    <name type="scientific">Lasius platythorax</name>
    <dbReference type="NCBI Taxonomy" id="488582"/>
    <lineage>
        <taxon>Eukaryota</taxon>
        <taxon>Metazoa</taxon>
        <taxon>Ecdysozoa</taxon>
        <taxon>Arthropoda</taxon>
        <taxon>Hexapoda</taxon>
        <taxon>Insecta</taxon>
        <taxon>Pterygota</taxon>
        <taxon>Neoptera</taxon>
        <taxon>Endopterygota</taxon>
        <taxon>Hymenoptera</taxon>
        <taxon>Apocrita</taxon>
        <taxon>Aculeata</taxon>
        <taxon>Formicoidea</taxon>
        <taxon>Formicidae</taxon>
        <taxon>Formicinae</taxon>
        <taxon>Lasius</taxon>
        <taxon>Lasius</taxon>
    </lineage>
</organism>
<feature type="transmembrane region" description="Helical" evidence="1">
    <location>
        <begin position="64"/>
        <end position="85"/>
    </location>
</feature>
<keyword evidence="1" id="KW-1133">Transmembrane helix</keyword>